<evidence type="ECO:0000256" key="4">
    <source>
        <dbReference type="ARBA" id="ARBA00012572"/>
    </source>
</evidence>
<comment type="pathway">
    <text evidence="2 10">Amino-acid biosynthesis; L-tryptophan biosynthesis; L-tryptophan from chorismate: step 3/5.</text>
</comment>
<evidence type="ECO:0000256" key="5">
    <source>
        <dbReference type="ARBA" id="ARBA00022272"/>
    </source>
</evidence>
<evidence type="ECO:0000256" key="10">
    <source>
        <dbReference type="HAMAP-Rule" id="MF_00135"/>
    </source>
</evidence>
<dbReference type="NCBIfam" id="NF002298">
    <property type="entry name" value="PRK01222.1-4"/>
    <property type="match status" value="1"/>
</dbReference>
<dbReference type="InterPro" id="IPR001240">
    <property type="entry name" value="PRAI_dom"/>
</dbReference>
<reference evidence="12 13" key="1">
    <citation type="submission" date="2018-10" db="EMBL/GenBank/DDBJ databases">
        <authorList>
            <person name="Criscuolo A."/>
        </authorList>
    </citation>
    <scope>NUCLEOTIDE SEQUENCE [LARGE SCALE GENOMIC DNA]</scope>
    <source>
        <strain evidence="12">DnA1</strain>
    </source>
</reference>
<dbReference type="Proteomes" id="UP000277294">
    <property type="component" value="Unassembled WGS sequence"/>
</dbReference>
<keyword evidence="6 10" id="KW-0028">Amino-acid biosynthesis</keyword>
<evidence type="ECO:0000256" key="8">
    <source>
        <dbReference type="ARBA" id="ARBA00023141"/>
    </source>
</evidence>
<keyword evidence="7 10" id="KW-0822">Tryptophan biosynthesis</keyword>
<keyword evidence="8 10" id="KW-0057">Aromatic amino acid biosynthesis</keyword>
<dbReference type="FunFam" id="3.20.20.70:FF:000075">
    <property type="entry name" value="Tryptophan biosynthesis protein TRP1"/>
    <property type="match status" value="1"/>
</dbReference>
<dbReference type="InterPro" id="IPR011060">
    <property type="entry name" value="RibuloseP-bd_barrel"/>
</dbReference>
<accession>A0A3P4BAJ1</accession>
<dbReference type="UniPathway" id="UPA00035">
    <property type="reaction ID" value="UER00042"/>
</dbReference>
<dbReference type="GO" id="GO:0004640">
    <property type="term" value="F:phosphoribosylanthranilate isomerase activity"/>
    <property type="evidence" value="ECO:0007669"/>
    <property type="project" value="UniProtKB-UniRule"/>
</dbReference>
<dbReference type="GO" id="GO:0000162">
    <property type="term" value="P:L-tryptophan biosynthetic process"/>
    <property type="evidence" value="ECO:0007669"/>
    <property type="project" value="UniProtKB-UniRule"/>
</dbReference>
<proteinExistence type="inferred from homology"/>
<evidence type="ECO:0000313" key="12">
    <source>
        <dbReference type="EMBL" id="VCU72135.1"/>
    </source>
</evidence>
<dbReference type="EC" id="5.3.1.24" evidence="4 10"/>
<evidence type="ECO:0000259" key="11">
    <source>
        <dbReference type="Pfam" id="PF00697"/>
    </source>
</evidence>
<dbReference type="AlphaFoldDB" id="A0A3P4BAJ1"/>
<evidence type="ECO:0000256" key="1">
    <source>
        <dbReference type="ARBA" id="ARBA00001164"/>
    </source>
</evidence>
<gene>
    <name evidence="10 12" type="primary">trpF</name>
    <name evidence="12" type="ORF">PIGHUM_04231</name>
</gene>
<keyword evidence="13" id="KW-1185">Reference proteome</keyword>
<dbReference type="Gene3D" id="3.20.20.70">
    <property type="entry name" value="Aldolase class I"/>
    <property type="match status" value="1"/>
</dbReference>
<name>A0A3P4BAJ1_9BURK</name>
<keyword evidence="9 10" id="KW-0413">Isomerase</keyword>
<sequence length="299" mass="32039">MRVGQKSRSRAFGRASAFERASLQGSVSQLATLPVPDFTELFAQVSLRLESTMNEGTPRACTANRYHSQMSRTRIKICGLTREQDVEAAVAAGADAIGLVFYPPSKRALAPARAAELRRLVPPFVDVVALFVNAAEAEVRAVLEQVRPDLLQFHGDETPAQCERYGHRYLKAFRVGGPGTETSQALLKSCEPYGSAAGWLFDSHSEGYGGSGRVFDWSLLGNASVRPVVLSGGLHAENVVQAIASVRPFAVDVSSGVEQSAGIKCADRIARFVARVAEADTAADAFAISPARLARGRFS</sequence>
<comment type="similarity">
    <text evidence="3 10">Belongs to the TrpF family.</text>
</comment>
<evidence type="ECO:0000256" key="2">
    <source>
        <dbReference type="ARBA" id="ARBA00004664"/>
    </source>
</evidence>
<feature type="domain" description="N-(5'phosphoribosyl) anthranilate isomerase (PRAI)" evidence="11">
    <location>
        <begin position="75"/>
        <end position="274"/>
    </location>
</feature>
<evidence type="ECO:0000256" key="3">
    <source>
        <dbReference type="ARBA" id="ARBA00007571"/>
    </source>
</evidence>
<organism evidence="12 13">
    <name type="scientific">Pigmentiphaga humi</name>
    <dbReference type="NCBI Taxonomy" id="2478468"/>
    <lineage>
        <taxon>Bacteria</taxon>
        <taxon>Pseudomonadati</taxon>
        <taxon>Pseudomonadota</taxon>
        <taxon>Betaproteobacteria</taxon>
        <taxon>Burkholderiales</taxon>
        <taxon>Alcaligenaceae</taxon>
        <taxon>Pigmentiphaga</taxon>
    </lineage>
</organism>
<evidence type="ECO:0000256" key="9">
    <source>
        <dbReference type="ARBA" id="ARBA00023235"/>
    </source>
</evidence>
<dbReference type="NCBIfam" id="NF002299">
    <property type="entry name" value="PRK01222.1-6"/>
    <property type="match status" value="1"/>
</dbReference>
<dbReference type="PANTHER" id="PTHR42894">
    <property type="entry name" value="N-(5'-PHOSPHORIBOSYL)ANTHRANILATE ISOMERASE"/>
    <property type="match status" value="1"/>
</dbReference>
<dbReference type="SUPFAM" id="SSF51366">
    <property type="entry name" value="Ribulose-phoshate binding barrel"/>
    <property type="match status" value="1"/>
</dbReference>
<dbReference type="InterPro" id="IPR013785">
    <property type="entry name" value="Aldolase_TIM"/>
</dbReference>
<evidence type="ECO:0000256" key="7">
    <source>
        <dbReference type="ARBA" id="ARBA00022822"/>
    </source>
</evidence>
<evidence type="ECO:0000313" key="13">
    <source>
        <dbReference type="Proteomes" id="UP000277294"/>
    </source>
</evidence>
<comment type="catalytic activity">
    <reaction evidence="1 10">
        <text>N-(5-phospho-beta-D-ribosyl)anthranilate = 1-(2-carboxyphenylamino)-1-deoxy-D-ribulose 5-phosphate</text>
        <dbReference type="Rhea" id="RHEA:21540"/>
        <dbReference type="ChEBI" id="CHEBI:18277"/>
        <dbReference type="ChEBI" id="CHEBI:58613"/>
        <dbReference type="EC" id="5.3.1.24"/>
    </reaction>
</comment>
<dbReference type="CDD" id="cd00405">
    <property type="entry name" value="PRAI"/>
    <property type="match status" value="1"/>
</dbReference>
<dbReference type="Pfam" id="PF00697">
    <property type="entry name" value="PRAI"/>
    <property type="match status" value="1"/>
</dbReference>
<protein>
    <recommendedName>
        <fullName evidence="5 10">N-(5'-phosphoribosyl)anthranilate isomerase</fullName>
        <shortName evidence="10">PRAI</shortName>
        <ecNumber evidence="4 10">5.3.1.24</ecNumber>
    </recommendedName>
</protein>
<evidence type="ECO:0000256" key="6">
    <source>
        <dbReference type="ARBA" id="ARBA00022605"/>
    </source>
</evidence>
<dbReference type="PANTHER" id="PTHR42894:SF1">
    <property type="entry name" value="N-(5'-PHOSPHORIBOSYL)ANTHRANILATE ISOMERASE"/>
    <property type="match status" value="1"/>
</dbReference>
<dbReference type="InterPro" id="IPR044643">
    <property type="entry name" value="TrpF_fam"/>
</dbReference>
<dbReference type="HAMAP" id="MF_00135">
    <property type="entry name" value="PRAI"/>
    <property type="match status" value="1"/>
</dbReference>
<dbReference type="EMBL" id="UWPJ01000036">
    <property type="protein sequence ID" value="VCU72135.1"/>
    <property type="molecule type" value="Genomic_DNA"/>
</dbReference>